<dbReference type="InterPro" id="IPR018181">
    <property type="entry name" value="Heat_shock_70_CS"/>
</dbReference>
<dbReference type="Gene3D" id="3.30.420.40">
    <property type="match status" value="2"/>
</dbReference>
<comment type="similarity">
    <text evidence="2 13">Belongs to the heat shock protein 70 family.</text>
</comment>
<dbReference type="Gene3D" id="2.60.34.10">
    <property type="entry name" value="Substrate Binding Domain Of DNAk, Chain A, domain 1"/>
    <property type="match status" value="1"/>
</dbReference>
<evidence type="ECO:0000256" key="11">
    <source>
        <dbReference type="ARBA" id="ARBA00030945"/>
    </source>
</evidence>
<keyword evidence="8" id="KW-0346">Stress response</keyword>
<dbReference type="Gene3D" id="3.90.640.10">
    <property type="entry name" value="Actin, Chain A, domain 4"/>
    <property type="match status" value="1"/>
</dbReference>
<evidence type="ECO:0000256" key="1">
    <source>
        <dbReference type="ARBA" id="ARBA00002290"/>
    </source>
</evidence>
<comment type="caution">
    <text evidence="14">The sequence shown here is derived from an EMBL/GenBank/DDBJ whole genome shotgun (WGS) entry which is preliminary data.</text>
</comment>
<evidence type="ECO:0000256" key="9">
    <source>
        <dbReference type="ARBA" id="ARBA00023186"/>
    </source>
</evidence>
<evidence type="ECO:0000256" key="7">
    <source>
        <dbReference type="ARBA" id="ARBA00022840"/>
    </source>
</evidence>
<proteinExistence type="inferred from homology"/>
<dbReference type="InterPro" id="IPR013126">
    <property type="entry name" value="Hsp_70_fam"/>
</dbReference>
<dbReference type="GO" id="GO:0005524">
    <property type="term" value="F:ATP binding"/>
    <property type="evidence" value="ECO:0007669"/>
    <property type="project" value="UniProtKB-KW"/>
</dbReference>
<dbReference type="GO" id="GO:0140662">
    <property type="term" value="F:ATP-dependent protein folding chaperone"/>
    <property type="evidence" value="ECO:0007669"/>
    <property type="project" value="InterPro"/>
</dbReference>
<dbReference type="GeneID" id="66578740"/>
<reference evidence="14 15" key="1">
    <citation type="submission" date="2018-08" db="EMBL/GenBank/DDBJ databases">
        <title>A genome reference for cultivated species of the human gut microbiota.</title>
        <authorList>
            <person name="Zou Y."/>
            <person name="Xue W."/>
            <person name="Luo G."/>
        </authorList>
    </citation>
    <scope>NUCLEOTIDE SEQUENCE [LARGE SCALE GENOMIC DNA]</scope>
    <source>
        <strain evidence="14 15">AF15-20</strain>
    </source>
</reference>
<dbReference type="EMBL" id="QRYQ01000010">
    <property type="protein sequence ID" value="RGU91498.1"/>
    <property type="molecule type" value="Genomic_DNA"/>
</dbReference>
<evidence type="ECO:0000256" key="5">
    <source>
        <dbReference type="ARBA" id="ARBA00022553"/>
    </source>
</evidence>
<sequence>MTILGVDLGTTNSLAVVYKEGKPVLVPNAYGEYVTPSAISILDGKIVVGKLAKERLITHPECSASLFKRNMGTDVTYTLDSKKYDSATLSSFVVKQLIEDAQNYLHEEISEVVISVPAYFNARQRQDTKRIGELLGIKVERLINEPSAAAIACHMDDEYETFVVFDFGGGTLDVSVVDCFENVISINAISGNNHLGGTDFDRAMAEYFCLKNGLDYNILDSSFQQSILRACEQAKIKLSTQNVVEISLTHSSINYRCVFDENVLFNITHSLLESCKNVIGKAVKDSGFSASELDSLILVGGSSKMPVLQHYLSDALNIPVLKEENMDSLVVLGLGKYIGIKQRDENIKDVVVTDICPFSLSTSTYNEQNPDLELSTVLIPKNSVLPTSKKMTLRTVHKGQTKVNISVFQGQAMYAKENLFLGQAFIHVPRNMHDYESFDLIYSYDINSMLYVEAIVNSTKEHYIFRVSKGDVLEKVDASVRLDSIKEVSLALYQNNEVDAILARIERIYKEVDEETQDYLMKLHTEFTKDMESLINNVQKRKRLINQVSQILNQIEESQNVDSLDIFSQEEDEEGEYLA</sequence>
<dbReference type="Pfam" id="PF00012">
    <property type="entry name" value="HSP70"/>
    <property type="match status" value="1"/>
</dbReference>
<accession>A0A395W6N2</accession>
<dbReference type="PRINTS" id="PR00301">
    <property type="entry name" value="HEATSHOCK70"/>
</dbReference>
<dbReference type="InterPro" id="IPR043129">
    <property type="entry name" value="ATPase_NBD"/>
</dbReference>
<dbReference type="PANTHER" id="PTHR19375">
    <property type="entry name" value="HEAT SHOCK PROTEIN 70KDA"/>
    <property type="match status" value="1"/>
</dbReference>
<gene>
    <name evidence="14" type="ORF">DWW32_06410</name>
</gene>
<dbReference type="AlphaFoldDB" id="A0A395W6N2"/>
<evidence type="ECO:0000256" key="3">
    <source>
        <dbReference type="ARBA" id="ARBA00014415"/>
    </source>
</evidence>
<keyword evidence="5" id="KW-0597">Phosphoprotein</keyword>
<dbReference type="InterPro" id="IPR029047">
    <property type="entry name" value="HSP70_peptide-bd_sf"/>
</dbReference>
<evidence type="ECO:0000313" key="14">
    <source>
        <dbReference type="EMBL" id="RGU91498.1"/>
    </source>
</evidence>
<evidence type="ECO:0000256" key="13">
    <source>
        <dbReference type="RuleBase" id="RU003322"/>
    </source>
</evidence>
<dbReference type="FunFam" id="3.30.420.40:FF:000071">
    <property type="entry name" value="Molecular chaperone DnaK"/>
    <property type="match status" value="1"/>
</dbReference>
<name>A0A395W6N2_9FIRM</name>
<keyword evidence="6 13" id="KW-0547">Nucleotide-binding</keyword>
<organism evidence="14 15">
    <name type="scientific">Holdemanella biformis</name>
    <dbReference type="NCBI Taxonomy" id="1735"/>
    <lineage>
        <taxon>Bacteria</taxon>
        <taxon>Bacillati</taxon>
        <taxon>Bacillota</taxon>
        <taxon>Erysipelotrichia</taxon>
        <taxon>Erysipelotrichales</taxon>
        <taxon>Erysipelotrichaceae</taxon>
        <taxon>Holdemanella</taxon>
    </lineage>
</organism>
<dbReference type="SUPFAM" id="SSF100920">
    <property type="entry name" value="Heat shock protein 70kD (HSP70), peptide-binding domain"/>
    <property type="match status" value="1"/>
</dbReference>
<dbReference type="PROSITE" id="PS00297">
    <property type="entry name" value="HSP70_1"/>
    <property type="match status" value="1"/>
</dbReference>
<dbReference type="SUPFAM" id="SSF53067">
    <property type="entry name" value="Actin-like ATPase domain"/>
    <property type="match status" value="2"/>
</dbReference>
<evidence type="ECO:0000256" key="6">
    <source>
        <dbReference type="ARBA" id="ARBA00022741"/>
    </source>
</evidence>
<evidence type="ECO:0000256" key="12">
    <source>
        <dbReference type="ARBA" id="ARBA00033103"/>
    </source>
</evidence>
<dbReference type="Proteomes" id="UP000265489">
    <property type="component" value="Unassembled WGS sequence"/>
</dbReference>
<evidence type="ECO:0000256" key="10">
    <source>
        <dbReference type="ARBA" id="ARBA00030019"/>
    </source>
</evidence>
<protein>
    <recommendedName>
        <fullName evidence="3">Chaperone protein DnaK</fullName>
    </recommendedName>
    <alternativeName>
        <fullName evidence="4">Chaperone protein dnaK</fullName>
    </alternativeName>
    <alternativeName>
        <fullName evidence="12">HSP70</fullName>
    </alternativeName>
    <alternativeName>
        <fullName evidence="11">Heat shock 70 kDa protein</fullName>
    </alternativeName>
    <alternativeName>
        <fullName evidence="10">Heat shock protein 70</fullName>
    </alternativeName>
</protein>
<evidence type="ECO:0000313" key="15">
    <source>
        <dbReference type="Proteomes" id="UP000265489"/>
    </source>
</evidence>
<dbReference type="RefSeq" id="WP_118325161.1">
    <property type="nucleotide sequence ID" value="NZ_QRYH01000002.1"/>
</dbReference>
<keyword evidence="9" id="KW-0143">Chaperone</keyword>
<evidence type="ECO:0000256" key="8">
    <source>
        <dbReference type="ARBA" id="ARBA00023016"/>
    </source>
</evidence>
<dbReference type="PROSITE" id="PS00329">
    <property type="entry name" value="HSP70_2"/>
    <property type="match status" value="1"/>
</dbReference>
<evidence type="ECO:0000256" key="4">
    <source>
        <dbReference type="ARBA" id="ARBA00017249"/>
    </source>
</evidence>
<evidence type="ECO:0000256" key="2">
    <source>
        <dbReference type="ARBA" id="ARBA00007381"/>
    </source>
</evidence>
<comment type="function">
    <text evidence="1">Acts as a chaperone.</text>
</comment>
<keyword evidence="7 13" id="KW-0067">ATP-binding</keyword>